<dbReference type="AlphaFoldDB" id="A0A2G3DVQ8"/>
<accession>A0A2G3DVQ8</accession>
<feature type="region of interest" description="Disordered" evidence="1">
    <location>
        <begin position="198"/>
        <end position="246"/>
    </location>
</feature>
<dbReference type="RefSeq" id="WP_099391810.1">
    <property type="nucleotide sequence ID" value="NZ_PDYF01000011.1"/>
</dbReference>
<feature type="region of interest" description="Disordered" evidence="1">
    <location>
        <begin position="273"/>
        <end position="305"/>
    </location>
</feature>
<proteinExistence type="predicted"/>
<dbReference type="EMBL" id="PDYF01000011">
    <property type="protein sequence ID" value="PHU34950.1"/>
    <property type="molecule type" value="Genomic_DNA"/>
</dbReference>
<evidence type="ECO:0000256" key="1">
    <source>
        <dbReference type="SAM" id="MobiDB-lite"/>
    </source>
</evidence>
<sequence>MGKNIDEERIQEINKYISIANKFNVVGNQPNRNELINYLNYEAKACENRIKNKEPSTVKDNLDIKNATIEYLERTFVDNEQGINFSIFKNVLNDGLNTLNKLTNKVNGNYKNQNDLYYRGMARTFDRLQNGHNPPIDPRFPARNKEKEVSAINIPPRDVNKERNINIPPRDMSKERNIKIPPRDVNKERNINIPPRDISKERNINIPPRDVNKERNINIPPRDVNKKMPNTPASTSRTDRAPVNTYFSDTNQIRNLNNQNNNLGYNQYIDISKGHQDSQNSKNTLQRANPINSNVSATPRRSPSL</sequence>
<gene>
    <name evidence="2" type="ORF">CSX01_06335</name>
</gene>
<evidence type="ECO:0000313" key="2">
    <source>
        <dbReference type="EMBL" id="PHU34950.1"/>
    </source>
</evidence>
<feature type="region of interest" description="Disordered" evidence="1">
    <location>
        <begin position="149"/>
        <end position="176"/>
    </location>
</feature>
<protein>
    <submittedName>
        <fullName evidence="2">Uncharacterized protein</fullName>
    </submittedName>
</protein>
<reference evidence="2 3" key="1">
    <citation type="submission" date="2017-10" db="EMBL/GenBank/DDBJ databases">
        <title>Resolving the taxonomy of Roseburia spp., Eubacterium rectale and Agathobacter spp. through phylogenomic analysis.</title>
        <authorList>
            <person name="Sheridan P.O."/>
            <person name="Walker A.W."/>
            <person name="Duncan S.H."/>
            <person name="Scott K.P."/>
            <person name="Toole P.W.O."/>
            <person name="Luis P."/>
            <person name="Flint H.J."/>
        </authorList>
    </citation>
    <scope>NUCLEOTIDE SEQUENCE [LARGE SCALE GENOMIC DNA]</scope>
    <source>
        <strain evidence="2 3">JK626</strain>
    </source>
</reference>
<comment type="caution">
    <text evidence="2">The sequence shown here is derived from an EMBL/GenBank/DDBJ whole genome shotgun (WGS) entry which is preliminary data.</text>
</comment>
<reference evidence="2 3" key="2">
    <citation type="submission" date="2017-10" db="EMBL/GenBank/DDBJ databases">
        <authorList>
            <person name="Banno H."/>
            <person name="Chua N.-H."/>
        </authorList>
    </citation>
    <scope>NUCLEOTIDE SEQUENCE [LARGE SCALE GENOMIC DNA]</scope>
    <source>
        <strain evidence="2 3">JK626</strain>
    </source>
</reference>
<organism evidence="2 3">
    <name type="scientific">Pseudobutyrivibrio ruminis</name>
    <dbReference type="NCBI Taxonomy" id="46206"/>
    <lineage>
        <taxon>Bacteria</taxon>
        <taxon>Bacillati</taxon>
        <taxon>Bacillota</taxon>
        <taxon>Clostridia</taxon>
        <taxon>Lachnospirales</taxon>
        <taxon>Lachnospiraceae</taxon>
        <taxon>Pseudobutyrivibrio</taxon>
    </lineage>
</organism>
<name>A0A2G3DVQ8_9FIRM</name>
<dbReference type="Proteomes" id="UP000225889">
    <property type="component" value="Unassembled WGS sequence"/>
</dbReference>
<evidence type="ECO:0000313" key="3">
    <source>
        <dbReference type="Proteomes" id="UP000225889"/>
    </source>
</evidence>
<feature type="compositionally biased region" description="Polar residues" evidence="1">
    <location>
        <begin position="277"/>
        <end position="305"/>
    </location>
</feature>